<feature type="domain" description="Peptidase S1" evidence="7">
    <location>
        <begin position="28"/>
        <end position="256"/>
    </location>
</feature>
<evidence type="ECO:0000256" key="3">
    <source>
        <dbReference type="ARBA" id="ARBA00022801"/>
    </source>
</evidence>
<dbReference type="GeneID" id="118268475"/>
<keyword evidence="2" id="KW-0645">Protease</keyword>
<name>A0A9R0D3P9_SPOFR</name>
<gene>
    <name evidence="9" type="primary">LOC118268475</name>
</gene>
<evidence type="ECO:0000256" key="2">
    <source>
        <dbReference type="ARBA" id="ARBA00022670"/>
    </source>
</evidence>
<dbReference type="PROSITE" id="PS00134">
    <property type="entry name" value="TRYPSIN_HIS"/>
    <property type="match status" value="1"/>
</dbReference>
<dbReference type="Proteomes" id="UP000829999">
    <property type="component" value="Chromosome 25"/>
</dbReference>
<dbReference type="InterPro" id="IPR001254">
    <property type="entry name" value="Trypsin_dom"/>
</dbReference>
<keyword evidence="4" id="KW-0720">Serine protease</keyword>
<dbReference type="Pfam" id="PF00089">
    <property type="entry name" value="Trypsin"/>
    <property type="match status" value="1"/>
</dbReference>
<dbReference type="SUPFAM" id="SSF50494">
    <property type="entry name" value="Trypsin-like serine proteases"/>
    <property type="match status" value="1"/>
</dbReference>
<feature type="chain" id="PRO_5040288516" evidence="6">
    <location>
        <begin position="22"/>
        <end position="302"/>
    </location>
</feature>
<dbReference type="PROSITE" id="PS50240">
    <property type="entry name" value="TRYPSIN_DOM"/>
    <property type="match status" value="1"/>
</dbReference>
<keyword evidence="3" id="KW-0378">Hydrolase</keyword>
<sequence length="302" mass="34157">MCLTLLVVLMYYVMRTDEADSSEILPHNYGGQDVKQGDYTYVVALIEVFNDENNKKDAFGFCTGSMLSNKWVLTAAHCVHKRSLEELYVWYGYYSSSPFVTNTITKVLKTIIHPIYQSRVFSLDYDIALLLVKSIALRTYGTLSFVDYKNLKDMPVNAISGKRSNHHGDHTMRMLRFIGSVTDCDTELTKTLHHSLCVLPRLVQNGVRICFGDSGGPVIHEGKIVGVCSFALVKNVTIGVFTPVSPFIHWVNDVMKKKYYSSKKKKIDTTIVPVSARSILRILGFENKTTAENKTVKPPRFY</sequence>
<dbReference type="Gene3D" id="2.40.10.10">
    <property type="entry name" value="Trypsin-like serine proteases"/>
    <property type="match status" value="2"/>
</dbReference>
<dbReference type="GO" id="GO:0004252">
    <property type="term" value="F:serine-type endopeptidase activity"/>
    <property type="evidence" value="ECO:0007669"/>
    <property type="project" value="InterPro"/>
</dbReference>
<evidence type="ECO:0000313" key="8">
    <source>
        <dbReference type="Proteomes" id="UP000829999"/>
    </source>
</evidence>
<proteinExistence type="inferred from homology"/>
<dbReference type="InterPro" id="IPR018114">
    <property type="entry name" value="TRYPSIN_HIS"/>
</dbReference>
<evidence type="ECO:0000313" key="9">
    <source>
        <dbReference type="RefSeq" id="XP_035438888.2"/>
    </source>
</evidence>
<dbReference type="GO" id="GO:0006508">
    <property type="term" value="P:proteolysis"/>
    <property type="evidence" value="ECO:0007669"/>
    <property type="project" value="UniProtKB-KW"/>
</dbReference>
<dbReference type="InterPro" id="IPR050430">
    <property type="entry name" value="Peptidase_S1"/>
</dbReference>
<dbReference type="SMART" id="SM00020">
    <property type="entry name" value="Tryp_SPc"/>
    <property type="match status" value="1"/>
</dbReference>
<dbReference type="PANTHER" id="PTHR24276">
    <property type="entry name" value="POLYSERASE-RELATED"/>
    <property type="match status" value="1"/>
</dbReference>
<dbReference type="PANTHER" id="PTHR24276:SF98">
    <property type="entry name" value="FI18310P1-RELATED"/>
    <property type="match status" value="1"/>
</dbReference>
<feature type="signal peptide" evidence="6">
    <location>
        <begin position="1"/>
        <end position="21"/>
    </location>
</feature>
<accession>A0A9R0D3P9</accession>
<keyword evidence="8" id="KW-1185">Reference proteome</keyword>
<keyword evidence="5" id="KW-1015">Disulfide bond</keyword>
<reference evidence="9" key="1">
    <citation type="submission" date="2025-08" db="UniProtKB">
        <authorList>
            <consortium name="RefSeq"/>
        </authorList>
    </citation>
    <scope>IDENTIFICATION</scope>
    <source>
        <tissue evidence="9">Whole larval tissue</tissue>
    </source>
</reference>
<dbReference type="AlphaFoldDB" id="A0A9R0D3P9"/>
<organism evidence="8 9">
    <name type="scientific">Spodoptera frugiperda</name>
    <name type="common">Fall armyworm</name>
    <dbReference type="NCBI Taxonomy" id="7108"/>
    <lineage>
        <taxon>Eukaryota</taxon>
        <taxon>Metazoa</taxon>
        <taxon>Ecdysozoa</taxon>
        <taxon>Arthropoda</taxon>
        <taxon>Hexapoda</taxon>
        <taxon>Insecta</taxon>
        <taxon>Pterygota</taxon>
        <taxon>Neoptera</taxon>
        <taxon>Endopterygota</taxon>
        <taxon>Lepidoptera</taxon>
        <taxon>Glossata</taxon>
        <taxon>Ditrysia</taxon>
        <taxon>Noctuoidea</taxon>
        <taxon>Noctuidae</taxon>
        <taxon>Amphipyrinae</taxon>
        <taxon>Spodoptera</taxon>
    </lineage>
</organism>
<dbReference type="OrthoDB" id="10061449at2759"/>
<keyword evidence="6" id="KW-0732">Signal</keyword>
<dbReference type="RefSeq" id="XP_035438888.2">
    <property type="nucleotide sequence ID" value="XM_035582995.2"/>
</dbReference>
<dbReference type="InterPro" id="IPR009003">
    <property type="entry name" value="Peptidase_S1_PA"/>
</dbReference>
<evidence type="ECO:0000256" key="5">
    <source>
        <dbReference type="ARBA" id="ARBA00023157"/>
    </source>
</evidence>
<evidence type="ECO:0000256" key="4">
    <source>
        <dbReference type="ARBA" id="ARBA00022825"/>
    </source>
</evidence>
<evidence type="ECO:0000259" key="7">
    <source>
        <dbReference type="PROSITE" id="PS50240"/>
    </source>
</evidence>
<dbReference type="InterPro" id="IPR001314">
    <property type="entry name" value="Peptidase_S1A"/>
</dbReference>
<dbReference type="InterPro" id="IPR043504">
    <property type="entry name" value="Peptidase_S1_PA_chymotrypsin"/>
</dbReference>
<evidence type="ECO:0000256" key="1">
    <source>
        <dbReference type="ARBA" id="ARBA00007664"/>
    </source>
</evidence>
<evidence type="ECO:0000256" key="6">
    <source>
        <dbReference type="SAM" id="SignalP"/>
    </source>
</evidence>
<comment type="similarity">
    <text evidence="1">Belongs to the peptidase S1 family.</text>
</comment>
<dbReference type="PRINTS" id="PR00722">
    <property type="entry name" value="CHYMOTRYPSIN"/>
</dbReference>
<protein>
    <submittedName>
        <fullName evidence="9">Trypsin-1-like</fullName>
    </submittedName>
</protein>